<protein>
    <recommendedName>
        <fullName evidence="9">Cadherin domain-containing protein</fullName>
    </recommendedName>
</protein>
<dbReference type="GO" id="GO:0008013">
    <property type="term" value="F:beta-catenin binding"/>
    <property type="evidence" value="ECO:0007669"/>
    <property type="project" value="TreeGrafter"/>
</dbReference>
<feature type="domain" description="Cadherin" evidence="9">
    <location>
        <begin position="591"/>
        <end position="713"/>
    </location>
</feature>
<feature type="domain" description="Cadherin" evidence="9">
    <location>
        <begin position="476"/>
        <end position="582"/>
    </location>
</feature>
<dbReference type="GO" id="GO:0016477">
    <property type="term" value="P:cell migration"/>
    <property type="evidence" value="ECO:0007669"/>
    <property type="project" value="TreeGrafter"/>
</dbReference>
<dbReference type="GO" id="GO:0007156">
    <property type="term" value="P:homophilic cell adhesion via plasma membrane adhesion molecules"/>
    <property type="evidence" value="ECO:0007669"/>
    <property type="project" value="InterPro"/>
</dbReference>
<name>A0A7R8Z1L6_HERIL</name>
<keyword evidence="7" id="KW-0812">Transmembrane</keyword>
<feature type="domain" description="Cadherin" evidence="9">
    <location>
        <begin position="270"/>
        <end position="363"/>
    </location>
</feature>
<dbReference type="PROSITE" id="PS00232">
    <property type="entry name" value="CADHERIN_1"/>
    <property type="match status" value="3"/>
</dbReference>
<accession>A0A7R8Z1L6</accession>
<feature type="domain" description="Cadherin" evidence="9">
    <location>
        <begin position="723"/>
        <end position="827"/>
    </location>
</feature>
<evidence type="ECO:0000256" key="1">
    <source>
        <dbReference type="ARBA" id="ARBA00004370"/>
    </source>
</evidence>
<sequence>MGLLTSIGIGLLSLWVVYAQVPWETPYFLSMNTPGVEIGEITNYMQIIKMDEELPLPIKLAKLNYRGLTPRPEIESFQLGTNKLLNASINRDQRGWFIEVNARQDYENPSQQRYEFLVTVGNQRVSVYLLLQNIFDENPSITYNGPCIAEELQSNFNTKCVFLVNDPDGMQGNKIRLEIEGNNGEADLFEFKDAIIVDTYQMEFTLYVKKELRYEQRALYSFRTYAYDIANNNGSIATIVEVQDMPSMDPIWVTPFATATFKEKSEQTFQVRAVDGDTGIDKKINYKLIFDEGDYSEFISIDKESGTLQISPIDRDTLNQEVFTFSIYAYKFDNETWGIQSTAVVIVEDINDHLPEIEISPNFVAFREETYLTVPLTRFSVNDLDLGVHATYNVTLSQNGDILYSEAFDVIPNNGYKEANFKLSVVNAPLLDYENEIWRELVLVITAQETNFPANRTQLTLPIKLINWNDEVPIFEKDVYNVNLLETVGAEYIIAQVEATDADIDDRVIHEIVGGLANISISEDGVLTTTADDVFDYERQTEVIIQIKATDTLQVDPEDKLNTAFTQLNINVVDVNDETPEIRMPRSSPNITENSPGNVLITSMIVATDPDTTADLYFEINWNDTYATKSGQDAPKDTYENCFIIEAHPDNINTVYGHLKVNPDFKGDIDYEEYEVIYLAIRVTDRNQEVNPDSADGTITIRVDDINDNAPQFIQDTLLANRSVIEEAREDTLIGSILAHDIDGPGNNIISYYIRPKVNASPPTPDKWISIDVNTGAIKVEENAIIDCDRPKLYYLEYTVTVSDGELSTEGDIRISIIDINNKSPYILEFKNPVELYENATTDTPVGYVRAADIDRDPPHNTLQYMINYPQFPDLRKFFEINVTSGLIQVKLQSDSVLDRDNGITQHEIHVNIEDNYQGNGRTNQNTTSLTLILLDVNDNAPELPDPKDFLPVAKEDTKKGTLIGPKLIATDRDEVNTPNSWISYRVILIVPAEPDEGIDSELNYEDLFTIQGDDKVYGQLVANKFLKGFHGIWMVTIEAFDHGDEGPSHISLKSRETYNITIVPDNFNAPTIIYPTNKDIIRLRYEGQEIGRPLLLTDMTALPLFEAYDPDGGIYGNITFEISSYNPQSGDADYFDIYKETTKKSRLQLRKQIKPTFYHLNVKAVDGGFKYSEEVTNLTLVFVDMQGDPYFPVTNFTTDFTENEFGLSEQRKIPNAFDPKNQGDENETYIIYYFIDPNYNPDDAKLFSLNKTTRVLMLQEMLDREEIDTHYIRIIASNRKDNPEPYPKENSMLILKITVNDVNDNPPEFEERSYSAGITSSDYINKPILTVLATDKDLNDSITYMFDPDSVSSNGENIDDIKRRMFTLDSETGVISLAAVPRTNMKGYFQFNIIALDEVKHSDVCNVQIYIVSEINRVSFIFLASYQTVANNIQFLIKTFEEYYGYEKCNIDDYSDVSYGSDLTRSRDSGITNVRAHFIHNGEAIEASEIRAKSNDLNFIAKLKNALNEKSLILEDVPSERNDEVVENGEALTTVLIVVAVALTILCAILVVAFVMKTRALNRQMKAFSAPNFGSTSSNLNRREAPTTNVFSVEGSNPVLNNNELPKDAFDTMSVESYESDFVGINDDPTFNMSQKPRESKNIVLGSEFNAYRSPKMKRNGNIQDFEVNEKDEEGEYDENYDERY</sequence>
<feature type="chain" id="PRO_5030742702" description="Cadherin domain-containing protein" evidence="8">
    <location>
        <begin position="20"/>
        <end position="1686"/>
    </location>
</feature>
<dbReference type="GO" id="GO:0000902">
    <property type="term" value="P:cell morphogenesis"/>
    <property type="evidence" value="ECO:0007669"/>
    <property type="project" value="TreeGrafter"/>
</dbReference>
<evidence type="ECO:0000256" key="4">
    <source>
        <dbReference type="ARBA" id="ARBA00023136"/>
    </source>
</evidence>
<dbReference type="OrthoDB" id="6379298at2759"/>
<dbReference type="GO" id="GO:0007043">
    <property type="term" value="P:cell-cell junction assembly"/>
    <property type="evidence" value="ECO:0007669"/>
    <property type="project" value="TreeGrafter"/>
</dbReference>
<dbReference type="InterPro" id="IPR015919">
    <property type="entry name" value="Cadherin-like_sf"/>
</dbReference>
<comment type="subcellular location">
    <subcellularLocation>
        <location evidence="1">Membrane</location>
    </subcellularLocation>
</comment>
<dbReference type="GO" id="GO:0005509">
    <property type="term" value="F:calcium ion binding"/>
    <property type="evidence" value="ECO:0007669"/>
    <property type="project" value="UniProtKB-UniRule"/>
</dbReference>
<dbReference type="Gene3D" id="2.60.40.60">
    <property type="entry name" value="Cadherins"/>
    <property type="match status" value="10"/>
</dbReference>
<evidence type="ECO:0000256" key="3">
    <source>
        <dbReference type="ARBA" id="ARBA00022837"/>
    </source>
</evidence>
<dbReference type="InterPro" id="IPR039808">
    <property type="entry name" value="Cadherin"/>
</dbReference>
<evidence type="ECO:0000259" key="9">
    <source>
        <dbReference type="PROSITE" id="PS50268"/>
    </source>
</evidence>
<dbReference type="InterPro" id="IPR002126">
    <property type="entry name" value="Cadherin-like_dom"/>
</dbReference>
<dbReference type="CDD" id="cd11304">
    <property type="entry name" value="Cadherin_repeat"/>
    <property type="match status" value="8"/>
</dbReference>
<feature type="domain" description="Cadherin" evidence="9">
    <location>
        <begin position="1087"/>
        <end position="1192"/>
    </location>
</feature>
<keyword evidence="2" id="KW-0677">Repeat</keyword>
<dbReference type="EMBL" id="LR899014">
    <property type="protein sequence ID" value="CAD7093694.1"/>
    <property type="molecule type" value="Genomic_DNA"/>
</dbReference>
<dbReference type="InterPro" id="IPR020894">
    <property type="entry name" value="Cadherin_CS"/>
</dbReference>
<evidence type="ECO:0000256" key="6">
    <source>
        <dbReference type="SAM" id="MobiDB-lite"/>
    </source>
</evidence>
<dbReference type="GO" id="GO:0045296">
    <property type="term" value="F:cadherin binding"/>
    <property type="evidence" value="ECO:0007669"/>
    <property type="project" value="TreeGrafter"/>
</dbReference>
<organism evidence="10 11">
    <name type="scientific">Hermetia illucens</name>
    <name type="common">Black soldier fly</name>
    <dbReference type="NCBI Taxonomy" id="343691"/>
    <lineage>
        <taxon>Eukaryota</taxon>
        <taxon>Metazoa</taxon>
        <taxon>Ecdysozoa</taxon>
        <taxon>Arthropoda</taxon>
        <taxon>Hexapoda</taxon>
        <taxon>Insecta</taxon>
        <taxon>Pterygota</taxon>
        <taxon>Neoptera</taxon>
        <taxon>Endopterygota</taxon>
        <taxon>Diptera</taxon>
        <taxon>Brachycera</taxon>
        <taxon>Stratiomyomorpha</taxon>
        <taxon>Stratiomyidae</taxon>
        <taxon>Hermetiinae</taxon>
        <taxon>Hermetia</taxon>
    </lineage>
</organism>
<proteinExistence type="predicted"/>
<reference evidence="10 11" key="1">
    <citation type="submission" date="2020-11" db="EMBL/GenBank/DDBJ databases">
        <authorList>
            <person name="Wallbank WR R."/>
            <person name="Pardo Diaz C."/>
            <person name="Kozak K."/>
            <person name="Martin S."/>
            <person name="Jiggins C."/>
            <person name="Moest M."/>
            <person name="Warren A I."/>
            <person name="Generalovic N T."/>
            <person name="Byers J.R.P. K."/>
            <person name="Montejo-Kovacevich G."/>
            <person name="Yen C E."/>
        </authorList>
    </citation>
    <scope>NUCLEOTIDE SEQUENCE [LARGE SCALE GENOMIC DNA]</scope>
</reference>
<evidence type="ECO:0000313" key="10">
    <source>
        <dbReference type="EMBL" id="CAD7093694.1"/>
    </source>
</evidence>
<gene>
    <name evidence="10" type="ORF">HERILL_LOCUS15965</name>
</gene>
<keyword evidence="7" id="KW-1133">Transmembrane helix</keyword>
<dbReference type="Proteomes" id="UP000594454">
    <property type="component" value="Chromosome 6"/>
</dbReference>
<dbReference type="SUPFAM" id="SSF49313">
    <property type="entry name" value="Cadherin-like"/>
    <property type="match status" value="10"/>
</dbReference>
<feature type="domain" description="Cadherin" evidence="9">
    <location>
        <begin position="1311"/>
        <end position="1423"/>
    </location>
</feature>
<feature type="region of interest" description="Disordered" evidence="6">
    <location>
        <begin position="1656"/>
        <end position="1686"/>
    </location>
</feature>
<dbReference type="GO" id="GO:0016342">
    <property type="term" value="C:catenin complex"/>
    <property type="evidence" value="ECO:0007669"/>
    <property type="project" value="TreeGrafter"/>
</dbReference>
<dbReference type="GO" id="GO:0034332">
    <property type="term" value="P:adherens junction organization"/>
    <property type="evidence" value="ECO:0007669"/>
    <property type="project" value="TreeGrafter"/>
</dbReference>
<feature type="domain" description="Cadherin" evidence="9">
    <location>
        <begin position="166"/>
        <end position="252"/>
    </location>
</feature>
<dbReference type="SMART" id="SM00112">
    <property type="entry name" value="CA"/>
    <property type="match status" value="10"/>
</dbReference>
<dbReference type="PRINTS" id="PR00205">
    <property type="entry name" value="CADHERIN"/>
</dbReference>
<feature type="domain" description="Cadherin" evidence="9">
    <location>
        <begin position="956"/>
        <end position="1073"/>
    </location>
</feature>
<dbReference type="InParanoid" id="A0A7R8Z1L6"/>
<feature type="compositionally biased region" description="Acidic residues" evidence="6">
    <location>
        <begin position="1671"/>
        <end position="1686"/>
    </location>
</feature>
<feature type="transmembrane region" description="Helical" evidence="7">
    <location>
        <begin position="1532"/>
        <end position="1557"/>
    </location>
</feature>
<keyword evidence="4 7" id="KW-0472">Membrane</keyword>
<evidence type="ECO:0000256" key="5">
    <source>
        <dbReference type="PROSITE-ProRule" id="PRU00043"/>
    </source>
</evidence>
<feature type="signal peptide" evidence="8">
    <location>
        <begin position="1"/>
        <end position="19"/>
    </location>
</feature>
<dbReference type="PROSITE" id="PS50268">
    <property type="entry name" value="CADHERIN_2"/>
    <property type="match status" value="11"/>
</dbReference>
<feature type="domain" description="Cadherin" evidence="9">
    <location>
        <begin position="1217"/>
        <end position="1310"/>
    </location>
</feature>
<dbReference type="GO" id="GO:0016339">
    <property type="term" value="P:calcium-dependent cell-cell adhesion via plasma membrane cell adhesion molecules"/>
    <property type="evidence" value="ECO:0007669"/>
    <property type="project" value="TreeGrafter"/>
</dbReference>
<evidence type="ECO:0000256" key="2">
    <source>
        <dbReference type="ARBA" id="ARBA00022737"/>
    </source>
</evidence>
<evidence type="ECO:0000313" key="11">
    <source>
        <dbReference type="Proteomes" id="UP000594454"/>
    </source>
</evidence>
<dbReference type="PANTHER" id="PTHR24027">
    <property type="entry name" value="CADHERIN-23"/>
    <property type="match status" value="1"/>
</dbReference>
<dbReference type="OMA" id="YHADGFE"/>
<evidence type="ECO:0000256" key="8">
    <source>
        <dbReference type="SAM" id="SignalP"/>
    </source>
</evidence>
<dbReference type="PANTHER" id="PTHR24027:SF438">
    <property type="entry name" value="CADHERIN 23"/>
    <property type="match status" value="1"/>
</dbReference>
<evidence type="ECO:0000256" key="7">
    <source>
        <dbReference type="SAM" id="Phobius"/>
    </source>
</evidence>
<keyword evidence="3 5" id="KW-0106">Calcium</keyword>
<dbReference type="GO" id="GO:0044331">
    <property type="term" value="P:cell-cell adhesion mediated by cadherin"/>
    <property type="evidence" value="ECO:0007669"/>
    <property type="project" value="TreeGrafter"/>
</dbReference>
<keyword evidence="8" id="KW-0732">Signal</keyword>
<feature type="domain" description="Cadherin" evidence="9">
    <location>
        <begin position="358"/>
        <end position="475"/>
    </location>
</feature>
<feature type="domain" description="Cadherin" evidence="9">
    <location>
        <begin position="828"/>
        <end position="944"/>
    </location>
</feature>
<dbReference type="GO" id="GO:0005912">
    <property type="term" value="C:adherens junction"/>
    <property type="evidence" value="ECO:0007669"/>
    <property type="project" value="TreeGrafter"/>
</dbReference>
<keyword evidence="11" id="KW-1185">Reference proteome</keyword>